<dbReference type="InterPro" id="IPR026988">
    <property type="entry name" value="YaaC-like"/>
</dbReference>
<dbReference type="AlphaFoldDB" id="A0A0F9PY60"/>
<dbReference type="Pfam" id="PF14175">
    <property type="entry name" value="YaaC"/>
    <property type="match status" value="1"/>
</dbReference>
<reference evidence="1" key="1">
    <citation type="journal article" date="2015" name="Nature">
        <title>Complex archaea that bridge the gap between prokaryotes and eukaryotes.</title>
        <authorList>
            <person name="Spang A."/>
            <person name="Saw J.H."/>
            <person name="Jorgensen S.L."/>
            <person name="Zaremba-Niedzwiedzka K."/>
            <person name="Martijn J."/>
            <person name="Lind A.E."/>
            <person name="van Eijk R."/>
            <person name="Schleper C."/>
            <person name="Guy L."/>
            <person name="Ettema T.J."/>
        </authorList>
    </citation>
    <scope>NUCLEOTIDE SEQUENCE</scope>
</reference>
<organism evidence="1">
    <name type="scientific">marine sediment metagenome</name>
    <dbReference type="NCBI Taxonomy" id="412755"/>
    <lineage>
        <taxon>unclassified sequences</taxon>
        <taxon>metagenomes</taxon>
        <taxon>ecological metagenomes</taxon>
    </lineage>
</organism>
<accession>A0A0F9PY60</accession>
<protein>
    <submittedName>
        <fullName evidence="1">Uncharacterized protein</fullName>
    </submittedName>
</protein>
<proteinExistence type="predicted"/>
<evidence type="ECO:0000313" key="1">
    <source>
        <dbReference type="EMBL" id="KKN29677.1"/>
    </source>
</evidence>
<name>A0A0F9PY60_9ZZZZ</name>
<sequence length="353" mass="40130">MTIIARYEEISAVSTPLNPIDDLISWISGLASIGYTSDILRTIHKMAIQTQILSGARLISVHAENTIGLLDQAFSGSPDVSFLPLYYAILNLSKIYIIASGRANDLLNNRYHGASYDASKSRRGLLTDEIILRERGVLPLFYKVLTHRAWRWNNRPVRLADVYPFIPCISFEYDQAFGLQSRVQPITLRLNGNPSSGFTLIAELLALDKGLHPLTQSRRYLKIFAGLRSQSNHPARFVSDKIMVSTDTEARAQLLSHTKRHLLYHIVRDLFNKPVGIYTALSAAPIELAEEIPIWLAFFHLSNVVRYKPDTLARIKDSAAWPMLLCLQRHALLRFLVIFWSFMQQRTIELQID</sequence>
<comment type="caution">
    <text evidence="1">The sequence shown here is derived from an EMBL/GenBank/DDBJ whole genome shotgun (WGS) entry which is preliminary data.</text>
</comment>
<dbReference type="EMBL" id="LAZR01002467">
    <property type="protein sequence ID" value="KKN29677.1"/>
    <property type="molecule type" value="Genomic_DNA"/>
</dbReference>
<gene>
    <name evidence="1" type="ORF">LCGC14_0841650</name>
</gene>